<feature type="compositionally biased region" description="Gly residues" evidence="5">
    <location>
        <begin position="62"/>
        <end position="71"/>
    </location>
</feature>
<evidence type="ECO:0000256" key="2">
    <source>
        <dbReference type="ARBA" id="ARBA00022692"/>
    </source>
</evidence>
<evidence type="ECO:0000256" key="4">
    <source>
        <dbReference type="ARBA" id="ARBA00023136"/>
    </source>
</evidence>
<evidence type="ECO:0000313" key="7">
    <source>
        <dbReference type="EMBL" id="CAD8380263.1"/>
    </source>
</evidence>
<evidence type="ECO:0000256" key="5">
    <source>
        <dbReference type="SAM" id="MobiDB-lite"/>
    </source>
</evidence>
<feature type="transmembrane region" description="Helical" evidence="6">
    <location>
        <begin position="321"/>
        <end position="339"/>
    </location>
</feature>
<dbReference type="EMBL" id="HBEJ01018796">
    <property type="protein sequence ID" value="CAD8380263.1"/>
    <property type="molecule type" value="Transcribed_RNA"/>
</dbReference>
<feature type="transmembrane region" description="Helical" evidence="6">
    <location>
        <begin position="164"/>
        <end position="182"/>
    </location>
</feature>
<feature type="transmembrane region" description="Helical" evidence="6">
    <location>
        <begin position="248"/>
        <end position="271"/>
    </location>
</feature>
<sequence length="421" mass="45222">MRSRGRASRDNIRTGTDTHMSQQQQPEQQMQLKTHNSDSGPGIAADAAAAGAASAHQNGNDGSPGQGKGRGGAGVSAQLIGMVTNFGGIRFMVLMILCFQNSMFTVLRRYSLGVLKEDYSKHECLLLAEAMKMVFSAVMISRSLPRGDSATSRLSYVARKSSKMLFLAFMYGSMNILSFVALRNIGAGLFTIFAQLKILTTAMMSAIVLRRTYSSARWRALVSLMLGVLLFSEPIWNTDNRGKNVDGGSTLLGCGAVLIEVSLSGFASIYFEKVVKTDQEQMSIWERNFQLAMWSFPIYLGFILFEGGGKAGFLGGWSNTALMLSVLGAAGGLLVALSIKYGDSILKTLAVTGAILLSSLLDHYLLAGPLTPIMVIAGAQVVVAICNYTFDLTPVETKSAPSKAAADNKEMSPLVKQDSRV</sequence>
<evidence type="ECO:0000256" key="6">
    <source>
        <dbReference type="SAM" id="Phobius"/>
    </source>
</evidence>
<dbReference type="GO" id="GO:0015165">
    <property type="term" value="F:pyrimidine nucleotide-sugar transmembrane transporter activity"/>
    <property type="evidence" value="ECO:0007669"/>
    <property type="project" value="InterPro"/>
</dbReference>
<evidence type="ECO:0000256" key="3">
    <source>
        <dbReference type="ARBA" id="ARBA00022989"/>
    </source>
</evidence>
<protein>
    <submittedName>
        <fullName evidence="7">Uncharacterized protein</fullName>
    </submittedName>
</protein>
<organism evidence="7">
    <name type="scientific">Minutocellus polymorphus</name>
    <dbReference type="NCBI Taxonomy" id="265543"/>
    <lineage>
        <taxon>Eukaryota</taxon>
        <taxon>Sar</taxon>
        <taxon>Stramenopiles</taxon>
        <taxon>Ochrophyta</taxon>
        <taxon>Bacillariophyta</taxon>
        <taxon>Mediophyceae</taxon>
        <taxon>Cymatosirophycidae</taxon>
        <taxon>Cymatosirales</taxon>
        <taxon>Cymatosiraceae</taxon>
        <taxon>Minutocellus</taxon>
    </lineage>
</organism>
<evidence type="ECO:0000256" key="1">
    <source>
        <dbReference type="ARBA" id="ARBA00004141"/>
    </source>
</evidence>
<proteinExistence type="predicted"/>
<dbReference type="GO" id="GO:0000139">
    <property type="term" value="C:Golgi membrane"/>
    <property type="evidence" value="ECO:0007669"/>
    <property type="project" value="InterPro"/>
</dbReference>
<dbReference type="AlphaFoldDB" id="A0A7S0FUB8"/>
<feature type="transmembrane region" description="Helical" evidence="6">
    <location>
        <begin position="372"/>
        <end position="390"/>
    </location>
</feature>
<dbReference type="NCBIfam" id="TIGR00803">
    <property type="entry name" value="nst"/>
    <property type="match status" value="1"/>
</dbReference>
<reference evidence="7" key="1">
    <citation type="submission" date="2021-01" db="EMBL/GenBank/DDBJ databases">
        <authorList>
            <person name="Corre E."/>
            <person name="Pelletier E."/>
            <person name="Niang G."/>
            <person name="Scheremetjew M."/>
            <person name="Finn R."/>
            <person name="Kale V."/>
            <person name="Holt S."/>
            <person name="Cochrane G."/>
            <person name="Meng A."/>
            <person name="Brown T."/>
            <person name="Cohen L."/>
        </authorList>
    </citation>
    <scope>NUCLEOTIDE SEQUENCE</scope>
    <source>
        <strain evidence="7">CCMP3303</strain>
    </source>
</reference>
<keyword evidence="2 6" id="KW-0812">Transmembrane</keyword>
<feature type="compositionally biased region" description="Low complexity" evidence="5">
    <location>
        <begin position="22"/>
        <end position="55"/>
    </location>
</feature>
<feature type="transmembrane region" description="Helical" evidence="6">
    <location>
        <begin position="216"/>
        <end position="236"/>
    </location>
</feature>
<dbReference type="InterPro" id="IPR037185">
    <property type="entry name" value="EmrE-like"/>
</dbReference>
<dbReference type="SUPFAM" id="SSF103481">
    <property type="entry name" value="Multidrug resistance efflux transporter EmrE"/>
    <property type="match status" value="1"/>
</dbReference>
<accession>A0A7S0FUB8</accession>
<gene>
    <name evidence="7" type="ORF">MPOL1434_LOCUS10939</name>
</gene>
<dbReference type="PANTHER" id="PTHR10231">
    <property type="entry name" value="NUCLEOTIDE-SUGAR TRANSMEMBRANE TRANSPORTER"/>
    <property type="match status" value="1"/>
</dbReference>
<name>A0A7S0FUB8_9STRA</name>
<feature type="transmembrane region" description="Helical" evidence="6">
    <location>
        <begin position="188"/>
        <end position="209"/>
    </location>
</feature>
<keyword evidence="3 6" id="KW-1133">Transmembrane helix</keyword>
<comment type="subcellular location">
    <subcellularLocation>
        <location evidence="1">Membrane</location>
        <topology evidence="1">Multi-pass membrane protein</topology>
    </subcellularLocation>
</comment>
<dbReference type="InterPro" id="IPR007271">
    <property type="entry name" value="Nuc_sug_transpt"/>
</dbReference>
<feature type="region of interest" description="Disordered" evidence="5">
    <location>
        <begin position="401"/>
        <end position="421"/>
    </location>
</feature>
<dbReference type="Pfam" id="PF04142">
    <property type="entry name" value="Nuc_sug_transp"/>
    <property type="match status" value="1"/>
</dbReference>
<feature type="transmembrane region" description="Helical" evidence="6">
    <location>
        <begin position="291"/>
        <end position="309"/>
    </location>
</feature>
<keyword evidence="4 6" id="KW-0472">Membrane</keyword>
<feature type="region of interest" description="Disordered" evidence="5">
    <location>
        <begin position="1"/>
        <end position="71"/>
    </location>
</feature>